<organism evidence="1">
    <name type="scientific">uncultured Caudovirales phage</name>
    <dbReference type="NCBI Taxonomy" id="2100421"/>
    <lineage>
        <taxon>Viruses</taxon>
        <taxon>Duplodnaviria</taxon>
        <taxon>Heunggongvirae</taxon>
        <taxon>Uroviricota</taxon>
        <taxon>Caudoviricetes</taxon>
        <taxon>Peduoviridae</taxon>
        <taxon>Maltschvirus</taxon>
        <taxon>Maltschvirus maltsch</taxon>
    </lineage>
</organism>
<dbReference type="EMBL" id="LR796629">
    <property type="protein sequence ID" value="CAB4155408.1"/>
    <property type="molecule type" value="Genomic_DNA"/>
</dbReference>
<accession>A0A6J5NEG8</accession>
<name>A0A6J5NEG8_9CAUD</name>
<evidence type="ECO:0000313" key="1">
    <source>
        <dbReference type="EMBL" id="CAB4155408.1"/>
    </source>
</evidence>
<gene>
    <name evidence="1" type="ORF">UFOVP667_2</name>
</gene>
<reference evidence="1" key="1">
    <citation type="submission" date="2020-04" db="EMBL/GenBank/DDBJ databases">
        <authorList>
            <person name="Chiriac C."/>
            <person name="Salcher M."/>
            <person name="Ghai R."/>
            <person name="Kavagutti S V."/>
        </authorList>
    </citation>
    <scope>NUCLEOTIDE SEQUENCE</scope>
</reference>
<sequence>MLYWTHDQNIYERAAKNMRNSTGKVESIGEVFHKESTKEKYNKTRGQYDKLKEYATSSTKSIGKLTPPDKQIQREANYMKNIHIDKCYDDLVRMGLITSENYQAWWCGVMHKLGTSFVMVQADLALKNGRNPAALFHFQINKAINKHEDPYMPRFSRSREA</sequence>
<protein>
    <submittedName>
        <fullName evidence="1">Uncharacterized protein</fullName>
    </submittedName>
</protein>
<proteinExistence type="predicted"/>